<feature type="domain" description="Methyl-accepting transducer" evidence="5">
    <location>
        <begin position="200"/>
        <end position="420"/>
    </location>
</feature>
<gene>
    <name evidence="6" type="ORF">D8M04_05655</name>
</gene>
<sequence>MILKRKRKKEETKSLLALSNEMNAIVEVRKDSDLEKQLQMLDLSEEDFAVAKVLKPYVEQDITTIVDDFYKNLEYNEALIQIIQDHSSFERLKKTLRRHVVEMFDGEMNEAFIERRKKIACVHVKIGLTQKWYIASFQKLFDGLLGVIVKNFDQEADKVQAIKVINKILNLEQQVVLEAYDDELERIRNEEKRSKLVMREALEHTSMELAALAEETNASIQAMTSQIEEITNNSKSGTALAEEAKQTAEKGKNQLSIMNASLKNMHESTMKVSKDMGNLEATSTEINDIINIVKTIADQTNLLALNASIEAARAGEHGRGFAVVAEEVRKLAEQTGNSVKGVSDLVNQTNEQIFNSSASIQQATSLLAEVKEHMEHTVDAFQQIDETMEKTKTSNQNIQADLEAFDLAIHDIEQSAATISYSAEQLSEMMEK</sequence>
<comment type="similarity">
    <text evidence="2">Belongs to the methyl-accepting chemotaxis (MCP) protein family.</text>
</comment>
<dbReference type="GO" id="GO:0007165">
    <property type="term" value="P:signal transduction"/>
    <property type="evidence" value="ECO:0007669"/>
    <property type="project" value="UniProtKB-KW"/>
</dbReference>
<dbReference type="Gene3D" id="1.10.490.10">
    <property type="entry name" value="Globins"/>
    <property type="match status" value="1"/>
</dbReference>
<evidence type="ECO:0000313" key="6">
    <source>
        <dbReference type="EMBL" id="RLL46691.1"/>
    </source>
</evidence>
<reference evidence="6 7" key="1">
    <citation type="submission" date="2018-10" db="EMBL/GenBank/DDBJ databases">
        <title>Oceanobacillus sp. YLB-02 draft genome.</title>
        <authorList>
            <person name="Yu L."/>
        </authorList>
    </citation>
    <scope>NUCLEOTIDE SEQUENCE [LARGE SCALE GENOMIC DNA]</scope>
    <source>
        <strain evidence="6 7">YLB-02</strain>
    </source>
</reference>
<evidence type="ECO:0000256" key="1">
    <source>
        <dbReference type="ARBA" id="ARBA00023224"/>
    </source>
</evidence>
<evidence type="ECO:0000256" key="4">
    <source>
        <dbReference type="SAM" id="Coils"/>
    </source>
</evidence>
<dbReference type="InterPro" id="IPR012292">
    <property type="entry name" value="Globin/Proto"/>
</dbReference>
<dbReference type="SMART" id="SM00283">
    <property type="entry name" value="MA"/>
    <property type="match status" value="1"/>
</dbReference>
<keyword evidence="4" id="KW-0175">Coiled coil</keyword>
<dbReference type="SUPFAM" id="SSF46458">
    <property type="entry name" value="Globin-like"/>
    <property type="match status" value="1"/>
</dbReference>
<keyword evidence="7" id="KW-1185">Reference proteome</keyword>
<evidence type="ECO:0000259" key="5">
    <source>
        <dbReference type="PROSITE" id="PS50111"/>
    </source>
</evidence>
<dbReference type="OrthoDB" id="266313at2"/>
<dbReference type="PRINTS" id="PR00260">
    <property type="entry name" value="CHEMTRNSDUCR"/>
</dbReference>
<dbReference type="InterPro" id="IPR004089">
    <property type="entry name" value="MCPsignal_dom"/>
</dbReference>
<name>A0A498DFI0_9BACI</name>
<dbReference type="PANTHER" id="PTHR32089:SF118">
    <property type="entry name" value="HEME-BASED AEROTACTIC TRANSDUCER HEMAT"/>
    <property type="match status" value="1"/>
</dbReference>
<proteinExistence type="inferred from homology"/>
<evidence type="ECO:0000313" key="7">
    <source>
        <dbReference type="Proteomes" id="UP000270219"/>
    </source>
</evidence>
<dbReference type="GO" id="GO:0016020">
    <property type="term" value="C:membrane"/>
    <property type="evidence" value="ECO:0007669"/>
    <property type="project" value="InterPro"/>
</dbReference>
<dbReference type="Pfam" id="PF11563">
    <property type="entry name" value="Protoglobin"/>
    <property type="match status" value="1"/>
</dbReference>
<dbReference type="GO" id="GO:0019825">
    <property type="term" value="F:oxygen binding"/>
    <property type="evidence" value="ECO:0007669"/>
    <property type="project" value="InterPro"/>
</dbReference>
<dbReference type="InterPro" id="IPR044398">
    <property type="entry name" value="Globin-sensor_dom"/>
</dbReference>
<dbReference type="InterPro" id="IPR039379">
    <property type="entry name" value="Protoglobin_sensor_dom"/>
</dbReference>
<evidence type="ECO:0000256" key="3">
    <source>
        <dbReference type="PROSITE-ProRule" id="PRU00284"/>
    </source>
</evidence>
<dbReference type="SUPFAM" id="SSF58104">
    <property type="entry name" value="Methyl-accepting chemotaxis protein (MCP) signaling domain"/>
    <property type="match status" value="1"/>
</dbReference>
<dbReference type="GO" id="GO:0006935">
    <property type="term" value="P:chemotaxis"/>
    <property type="evidence" value="ECO:0007669"/>
    <property type="project" value="InterPro"/>
</dbReference>
<dbReference type="GO" id="GO:0004888">
    <property type="term" value="F:transmembrane signaling receptor activity"/>
    <property type="evidence" value="ECO:0007669"/>
    <property type="project" value="InterPro"/>
</dbReference>
<dbReference type="Pfam" id="PF00015">
    <property type="entry name" value="MCPsignal"/>
    <property type="match status" value="1"/>
</dbReference>
<dbReference type="CDD" id="cd01068">
    <property type="entry name" value="globin_sensor"/>
    <property type="match status" value="1"/>
</dbReference>
<dbReference type="AlphaFoldDB" id="A0A498DFI0"/>
<accession>A0A498DFI0</accession>
<keyword evidence="1 3" id="KW-0807">Transducer</keyword>
<dbReference type="PANTHER" id="PTHR32089">
    <property type="entry name" value="METHYL-ACCEPTING CHEMOTAXIS PROTEIN MCPB"/>
    <property type="match status" value="1"/>
</dbReference>
<dbReference type="GO" id="GO:0020037">
    <property type="term" value="F:heme binding"/>
    <property type="evidence" value="ECO:0007669"/>
    <property type="project" value="InterPro"/>
</dbReference>
<dbReference type="Gene3D" id="1.10.287.950">
    <property type="entry name" value="Methyl-accepting chemotaxis protein"/>
    <property type="match status" value="1"/>
</dbReference>
<dbReference type="Proteomes" id="UP000270219">
    <property type="component" value="Unassembled WGS sequence"/>
</dbReference>
<dbReference type="InterPro" id="IPR004090">
    <property type="entry name" value="Chemotax_Me-accpt_rcpt"/>
</dbReference>
<comment type="caution">
    <text evidence="6">The sequence shown here is derived from an EMBL/GenBank/DDBJ whole genome shotgun (WGS) entry which is preliminary data.</text>
</comment>
<dbReference type="InterPro" id="IPR009050">
    <property type="entry name" value="Globin-like_sf"/>
</dbReference>
<dbReference type="PROSITE" id="PS50111">
    <property type="entry name" value="CHEMOTAXIS_TRANSDUC_2"/>
    <property type="match status" value="1"/>
</dbReference>
<organism evidence="6 7">
    <name type="scientific">Oceanobacillus piezotolerans</name>
    <dbReference type="NCBI Taxonomy" id="2448030"/>
    <lineage>
        <taxon>Bacteria</taxon>
        <taxon>Bacillati</taxon>
        <taxon>Bacillota</taxon>
        <taxon>Bacilli</taxon>
        <taxon>Bacillales</taxon>
        <taxon>Bacillaceae</taxon>
        <taxon>Oceanobacillus</taxon>
    </lineage>
</organism>
<dbReference type="CDD" id="cd11386">
    <property type="entry name" value="MCP_signal"/>
    <property type="match status" value="1"/>
</dbReference>
<evidence type="ECO:0000256" key="2">
    <source>
        <dbReference type="ARBA" id="ARBA00029447"/>
    </source>
</evidence>
<protein>
    <submittedName>
        <fullName evidence="6">Globin-coupled sensor protein</fullName>
    </submittedName>
</protein>
<feature type="coiled-coil region" evidence="4">
    <location>
        <begin position="170"/>
        <end position="233"/>
    </location>
</feature>
<dbReference type="EMBL" id="RCHR01000002">
    <property type="protein sequence ID" value="RLL46691.1"/>
    <property type="molecule type" value="Genomic_DNA"/>
</dbReference>